<evidence type="ECO:0000256" key="1">
    <source>
        <dbReference type="PROSITE-ProRule" id="PRU00285"/>
    </source>
</evidence>
<name>A0A9E4KD91_9GAMM</name>
<accession>A0A9E4KD91</accession>
<dbReference type="AlphaFoldDB" id="A0A9E4KD91"/>
<dbReference type="Gene3D" id="2.60.40.790">
    <property type="match status" value="1"/>
</dbReference>
<dbReference type="InterPro" id="IPR008978">
    <property type="entry name" value="HSP20-like_chaperone"/>
</dbReference>
<evidence type="ECO:0000313" key="4">
    <source>
        <dbReference type="Proteomes" id="UP000886667"/>
    </source>
</evidence>
<dbReference type="InterPro" id="IPR031107">
    <property type="entry name" value="Small_HSP"/>
</dbReference>
<dbReference type="Proteomes" id="UP000886667">
    <property type="component" value="Unassembled WGS sequence"/>
</dbReference>
<evidence type="ECO:0000313" key="3">
    <source>
        <dbReference type="EMBL" id="MCG7946609.1"/>
    </source>
</evidence>
<dbReference type="SUPFAM" id="SSF49764">
    <property type="entry name" value="HSP20-like chaperones"/>
    <property type="match status" value="1"/>
</dbReference>
<evidence type="ECO:0000256" key="2">
    <source>
        <dbReference type="RuleBase" id="RU003616"/>
    </source>
</evidence>
<dbReference type="PROSITE" id="PS01031">
    <property type="entry name" value="SHSP"/>
    <property type="match status" value="1"/>
</dbReference>
<proteinExistence type="inferred from homology"/>
<organism evidence="3 4">
    <name type="scientific">Candidatus Thiodiazotropha taylori</name>
    <dbReference type="NCBI Taxonomy" id="2792791"/>
    <lineage>
        <taxon>Bacteria</taxon>
        <taxon>Pseudomonadati</taxon>
        <taxon>Pseudomonadota</taxon>
        <taxon>Gammaproteobacteria</taxon>
        <taxon>Chromatiales</taxon>
        <taxon>Sedimenticolaceae</taxon>
        <taxon>Candidatus Thiodiazotropha</taxon>
    </lineage>
</organism>
<dbReference type="InterPro" id="IPR002068">
    <property type="entry name" value="A-crystallin/Hsp20_dom"/>
</dbReference>
<gene>
    <name evidence="3" type="ORF">JAZ07_09740</name>
</gene>
<dbReference type="EMBL" id="JAEPCM010000331">
    <property type="protein sequence ID" value="MCG7946609.1"/>
    <property type="molecule type" value="Genomic_DNA"/>
</dbReference>
<comment type="caution">
    <text evidence="3">The sequence shown here is derived from an EMBL/GenBank/DDBJ whole genome shotgun (WGS) entry which is preliminary data.</text>
</comment>
<sequence length="147" mass="16718">MFARINGFDRSLTDNFMQLESEMDRLFQAAGLRSRHQTANRSAQPQMHIGSTESQVDIYLPVAGIDPKAVTISLEGNQMTISGQRDVEKSESAKLVKKERFEGQFHYQINLPDDVDQERVEASYEQGVLHVKIARREAAKPRQITIQ</sequence>
<dbReference type="CDD" id="cd06464">
    <property type="entry name" value="ACD_sHsps-like"/>
    <property type="match status" value="1"/>
</dbReference>
<reference evidence="3" key="1">
    <citation type="journal article" date="2021" name="Proc. Natl. Acad. Sci. U.S.A.">
        <title>Global biogeography of chemosynthetic symbionts reveals both localized and globally distributed symbiont groups. .</title>
        <authorList>
            <person name="Osvatic J.T."/>
            <person name="Wilkins L.G.E."/>
            <person name="Leibrecht L."/>
            <person name="Leray M."/>
            <person name="Zauner S."/>
            <person name="Polzin J."/>
            <person name="Camacho Y."/>
            <person name="Gros O."/>
            <person name="van Gils J.A."/>
            <person name="Eisen J.A."/>
            <person name="Petersen J.M."/>
            <person name="Yuen B."/>
        </authorList>
    </citation>
    <scope>NUCLEOTIDE SEQUENCE</scope>
    <source>
        <strain evidence="3">MAGclacostrist064TRANS</strain>
    </source>
</reference>
<comment type="similarity">
    <text evidence="1 2">Belongs to the small heat shock protein (HSP20) family.</text>
</comment>
<dbReference type="Pfam" id="PF00011">
    <property type="entry name" value="HSP20"/>
    <property type="match status" value="1"/>
</dbReference>
<protein>
    <submittedName>
        <fullName evidence="3">Hsp20/alpha crystallin family protein</fullName>
    </submittedName>
</protein>
<dbReference type="PANTHER" id="PTHR11527">
    <property type="entry name" value="HEAT-SHOCK PROTEIN 20 FAMILY MEMBER"/>
    <property type="match status" value="1"/>
</dbReference>